<feature type="region of interest" description="Disordered" evidence="1">
    <location>
        <begin position="236"/>
        <end position="273"/>
    </location>
</feature>
<keyword evidence="2" id="KW-0732">Signal</keyword>
<evidence type="ECO:0000259" key="3">
    <source>
        <dbReference type="PROSITE" id="PS50033"/>
    </source>
</evidence>
<comment type="caution">
    <text evidence="4">The sequence shown here is derived from an EMBL/GenBank/DDBJ whole genome shotgun (WGS) entry which is preliminary data.</text>
</comment>
<organism evidence="4 5">
    <name type="scientific">Adiantum capillus-veneris</name>
    <name type="common">Maidenhair fern</name>
    <dbReference type="NCBI Taxonomy" id="13818"/>
    <lineage>
        <taxon>Eukaryota</taxon>
        <taxon>Viridiplantae</taxon>
        <taxon>Streptophyta</taxon>
        <taxon>Embryophyta</taxon>
        <taxon>Tracheophyta</taxon>
        <taxon>Polypodiopsida</taxon>
        <taxon>Polypodiidae</taxon>
        <taxon>Polypodiales</taxon>
        <taxon>Pteridineae</taxon>
        <taxon>Pteridaceae</taxon>
        <taxon>Vittarioideae</taxon>
        <taxon>Adiantum</taxon>
    </lineage>
</organism>
<keyword evidence="5" id="KW-1185">Reference proteome</keyword>
<dbReference type="PANTHER" id="PTHR47557:SF2">
    <property type="entry name" value="PLANT UBX DOMAIN-CONTAINING PROTEIN 1"/>
    <property type="match status" value="1"/>
</dbReference>
<accession>A0A9D4ZJS8</accession>
<reference evidence="4" key="1">
    <citation type="submission" date="2021-01" db="EMBL/GenBank/DDBJ databases">
        <title>Adiantum capillus-veneris genome.</title>
        <authorList>
            <person name="Fang Y."/>
            <person name="Liao Q."/>
        </authorList>
    </citation>
    <scope>NUCLEOTIDE SEQUENCE</scope>
    <source>
        <strain evidence="4">H3</strain>
        <tissue evidence="4">Leaf</tissue>
    </source>
</reference>
<dbReference type="InterPro" id="IPR001012">
    <property type="entry name" value="UBX_dom"/>
</dbReference>
<dbReference type="AlphaFoldDB" id="A0A9D4ZJS8"/>
<sequence length="273" mass="30652">SSLSLSLSLFGFGSLVRALPLEFMETSAPKCTTDDAAQAKALLEAAAIHLGREVNVSVRRAALREKDGDASASIQSQEEESDDFYEFTEEDYARMLASKKPETFLKTKKIRDAEEAARRTRLTKSIIRVQFPDNYIVEAKFQPSDSLLTLIDLLKKVISRVDVPFDLYTTPPKQTLQDMKKDFYSLGLVPGALVYFSYNLSKGFSEEEQSRILSTPYLQSDVMALKDLHLSIAPVTRTESPGNTPAAFNQQRMEQQSNKRPGKLGLKPKWMKL</sequence>
<dbReference type="InterPro" id="IPR029071">
    <property type="entry name" value="Ubiquitin-like_domsf"/>
</dbReference>
<dbReference type="PANTHER" id="PTHR47557">
    <property type="entry name" value="PLANT UBX DOMAIN-CONTAINING PROTEIN 1"/>
    <property type="match status" value="1"/>
</dbReference>
<dbReference type="InterPro" id="IPR044232">
    <property type="entry name" value="PUX1"/>
</dbReference>
<evidence type="ECO:0000256" key="2">
    <source>
        <dbReference type="SAM" id="SignalP"/>
    </source>
</evidence>
<evidence type="ECO:0000313" key="5">
    <source>
        <dbReference type="Proteomes" id="UP000886520"/>
    </source>
</evidence>
<dbReference type="Gene3D" id="3.10.20.90">
    <property type="entry name" value="Phosphatidylinositol 3-kinase Catalytic Subunit, Chain A, domain 1"/>
    <property type="match status" value="1"/>
</dbReference>
<dbReference type="OrthoDB" id="440781at2759"/>
<name>A0A9D4ZJS8_ADICA</name>
<feature type="chain" id="PRO_5038920897" description="UBX domain-containing protein" evidence="2">
    <location>
        <begin position="19"/>
        <end position="273"/>
    </location>
</feature>
<feature type="signal peptide" evidence="2">
    <location>
        <begin position="1"/>
        <end position="18"/>
    </location>
</feature>
<evidence type="ECO:0000313" key="4">
    <source>
        <dbReference type="EMBL" id="KAI5078188.1"/>
    </source>
</evidence>
<evidence type="ECO:0000256" key="1">
    <source>
        <dbReference type="SAM" id="MobiDB-lite"/>
    </source>
</evidence>
<dbReference type="GO" id="GO:0051117">
    <property type="term" value="F:ATPase binding"/>
    <property type="evidence" value="ECO:0007669"/>
    <property type="project" value="InterPro"/>
</dbReference>
<feature type="domain" description="UBX" evidence="3">
    <location>
        <begin position="120"/>
        <end position="196"/>
    </location>
</feature>
<feature type="non-terminal residue" evidence="4">
    <location>
        <position position="1"/>
    </location>
</feature>
<dbReference type="Proteomes" id="UP000886520">
    <property type="component" value="Chromosome 7"/>
</dbReference>
<dbReference type="GO" id="GO:0032984">
    <property type="term" value="P:protein-containing complex disassembly"/>
    <property type="evidence" value="ECO:0007669"/>
    <property type="project" value="InterPro"/>
</dbReference>
<dbReference type="PROSITE" id="PS50033">
    <property type="entry name" value="UBX"/>
    <property type="match status" value="1"/>
</dbReference>
<dbReference type="CDD" id="cd16118">
    <property type="entry name" value="UBX2_UBXN9"/>
    <property type="match status" value="1"/>
</dbReference>
<proteinExistence type="predicted"/>
<dbReference type="EMBL" id="JABFUD020000007">
    <property type="protein sequence ID" value="KAI5078188.1"/>
    <property type="molecule type" value="Genomic_DNA"/>
</dbReference>
<protein>
    <recommendedName>
        <fullName evidence="3">UBX domain-containing protein</fullName>
    </recommendedName>
</protein>
<feature type="compositionally biased region" description="Polar residues" evidence="1">
    <location>
        <begin position="237"/>
        <end position="259"/>
    </location>
</feature>
<dbReference type="SUPFAM" id="SSF54236">
    <property type="entry name" value="Ubiquitin-like"/>
    <property type="match status" value="1"/>
</dbReference>
<gene>
    <name evidence="4" type="ORF">GOP47_0008012</name>
</gene>